<accession>A0A6A3FWM5</accession>
<sequence>MKFSRKRSASADEDADLHVKKQKLTRSPDERCPRLRSGLVVRHPLIVEAATMQVQSLGMFELAPSHAPFCSLAHEGNSAGFQLSNCSNGRNQATEISFF</sequence>
<reference evidence="2 3" key="1">
    <citation type="submission" date="2018-09" db="EMBL/GenBank/DDBJ databases">
        <title>Genomic investigation of the strawberry pathogen Phytophthora fragariae indicates pathogenicity is determined by transcriptional variation in three key races.</title>
        <authorList>
            <person name="Adams T.M."/>
            <person name="Armitage A.D."/>
            <person name="Sobczyk M.K."/>
            <person name="Bates H.J."/>
            <person name="Dunwell J.M."/>
            <person name="Nellist C.F."/>
            <person name="Harrison R.J."/>
        </authorList>
    </citation>
    <scope>NUCLEOTIDE SEQUENCE [LARGE SCALE GENOMIC DNA]</scope>
    <source>
        <strain evidence="2 3">SCRP324</strain>
    </source>
</reference>
<dbReference type="AlphaFoldDB" id="A0A6A3FWM5"/>
<gene>
    <name evidence="2" type="ORF">PR002_g33217</name>
</gene>
<organism evidence="2 3">
    <name type="scientific">Phytophthora rubi</name>
    <dbReference type="NCBI Taxonomy" id="129364"/>
    <lineage>
        <taxon>Eukaryota</taxon>
        <taxon>Sar</taxon>
        <taxon>Stramenopiles</taxon>
        <taxon>Oomycota</taxon>
        <taxon>Peronosporomycetes</taxon>
        <taxon>Peronosporales</taxon>
        <taxon>Peronosporaceae</taxon>
        <taxon>Phytophthora</taxon>
    </lineage>
</organism>
<comment type="caution">
    <text evidence="2">The sequence shown here is derived from an EMBL/GenBank/DDBJ whole genome shotgun (WGS) entry which is preliminary data.</text>
</comment>
<evidence type="ECO:0000313" key="3">
    <source>
        <dbReference type="Proteomes" id="UP000435112"/>
    </source>
</evidence>
<dbReference type="OrthoDB" id="10561990at2759"/>
<dbReference type="Proteomes" id="UP000435112">
    <property type="component" value="Unassembled WGS sequence"/>
</dbReference>
<feature type="region of interest" description="Disordered" evidence="1">
    <location>
        <begin position="1"/>
        <end position="31"/>
    </location>
</feature>
<evidence type="ECO:0000313" key="2">
    <source>
        <dbReference type="EMBL" id="KAE8950615.1"/>
    </source>
</evidence>
<proteinExistence type="predicted"/>
<evidence type="ECO:0000256" key="1">
    <source>
        <dbReference type="SAM" id="MobiDB-lite"/>
    </source>
</evidence>
<name>A0A6A3FWM5_9STRA</name>
<protein>
    <submittedName>
        <fullName evidence="2">Uncharacterized protein</fullName>
    </submittedName>
</protein>
<dbReference type="EMBL" id="QXFU01013703">
    <property type="protein sequence ID" value="KAE8950615.1"/>
    <property type="molecule type" value="Genomic_DNA"/>
</dbReference>